<accession>A0A176TFZ8</accession>
<proteinExistence type="predicted"/>
<protein>
    <submittedName>
        <fullName evidence="1">Uncharacterized protein</fullName>
    </submittedName>
</protein>
<dbReference type="AlphaFoldDB" id="A0A176TFZ8"/>
<evidence type="ECO:0000313" key="2">
    <source>
        <dbReference type="Proteomes" id="UP000076923"/>
    </source>
</evidence>
<dbReference type="Proteomes" id="UP000076923">
    <property type="component" value="Unassembled WGS sequence"/>
</dbReference>
<sequence length="101" mass="11748">MKLVLVTAVEEFQKEVLKIFKKANIKNFSSSDIDGYKNSPELLMASSWFSGEKSGNESRMFFSFTEKEKIDDLFKLMEEFNKELKTNNPLKAIVLPIERFI</sequence>
<dbReference type="EMBL" id="LVWE01000001">
    <property type="protein sequence ID" value="OAD46847.1"/>
    <property type="molecule type" value="Genomic_DNA"/>
</dbReference>
<gene>
    <name evidence="1" type="ORF">LPB303_00935</name>
</gene>
<organism evidence="1 2">
    <name type="scientific">Polaribacter atrinae</name>
    <dbReference type="NCBI Taxonomy" id="1333662"/>
    <lineage>
        <taxon>Bacteria</taxon>
        <taxon>Pseudomonadati</taxon>
        <taxon>Bacteroidota</taxon>
        <taxon>Flavobacteriia</taxon>
        <taxon>Flavobacteriales</taxon>
        <taxon>Flavobacteriaceae</taxon>
    </lineage>
</organism>
<reference evidence="1 2" key="1">
    <citation type="submission" date="2016-02" db="EMBL/GenBank/DDBJ databases">
        <title>Draft genome sequence of Polaribacter atrinae KACC17473.</title>
        <authorList>
            <person name="Shin S.-K."/>
            <person name="Yi H."/>
        </authorList>
    </citation>
    <scope>NUCLEOTIDE SEQUENCE [LARGE SCALE GENOMIC DNA]</scope>
    <source>
        <strain evidence="1 2">KACC 17473</strain>
    </source>
</reference>
<dbReference type="RefSeq" id="WP_068447178.1">
    <property type="nucleotide sequence ID" value="NZ_CANKUV010000001.1"/>
</dbReference>
<evidence type="ECO:0000313" key="1">
    <source>
        <dbReference type="EMBL" id="OAD46847.1"/>
    </source>
</evidence>
<comment type="caution">
    <text evidence="1">The sequence shown here is derived from an EMBL/GenBank/DDBJ whole genome shotgun (WGS) entry which is preliminary data.</text>
</comment>
<keyword evidence="2" id="KW-1185">Reference proteome</keyword>
<name>A0A176TFZ8_9FLAO</name>
<dbReference type="STRING" id="1333662.LPB303_00935"/>
<dbReference type="OrthoDB" id="1524637at2"/>